<dbReference type="EMBL" id="SNXE01000007">
    <property type="protein sequence ID" value="TDP07594.1"/>
    <property type="molecule type" value="Genomic_DNA"/>
</dbReference>
<dbReference type="InterPro" id="IPR050064">
    <property type="entry name" value="IGPS_HisA/HisF"/>
</dbReference>
<evidence type="ECO:0000256" key="8">
    <source>
        <dbReference type="ARBA" id="ARBA00025475"/>
    </source>
</evidence>
<dbReference type="GO" id="GO:0016829">
    <property type="term" value="F:lyase activity"/>
    <property type="evidence" value="ECO:0007669"/>
    <property type="project" value="UniProtKB-KW"/>
</dbReference>
<evidence type="ECO:0000313" key="13">
    <source>
        <dbReference type="Proteomes" id="UP000295357"/>
    </source>
</evidence>
<keyword evidence="13" id="KW-1185">Reference proteome</keyword>
<evidence type="ECO:0000256" key="3">
    <source>
        <dbReference type="ARBA" id="ARBA00011152"/>
    </source>
</evidence>
<comment type="pathway">
    <text evidence="1">Amino-acid biosynthesis; L-histidine biosynthesis; L-histidine from 5-phospho-alpha-D-ribose 1-diphosphate: step 5/9.</text>
</comment>
<evidence type="ECO:0000256" key="6">
    <source>
        <dbReference type="ARBA" id="ARBA00023102"/>
    </source>
</evidence>
<evidence type="ECO:0000256" key="2">
    <source>
        <dbReference type="ARBA" id="ARBA00009667"/>
    </source>
</evidence>
<dbReference type="Pfam" id="PF00977">
    <property type="entry name" value="His_biosynth"/>
    <property type="match status" value="1"/>
</dbReference>
<dbReference type="CDD" id="cd04731">
    <property type="entry name" value="HisF"/>
    <property type="match status" value="1"/>
</dbReference>
<evidence type="ECO:0000256" key="1">
    <source>
        <dbReference type="ARBA" id="ARBA00005091"/>
    </source>
</evidence>
<proteinExistence type="inferred from homology"/>
<dbReference type="Proteomes" id="UP000295357">
    <property type="component" value="Unassembled WGS sequence"/>
</dbReference>
<keyword evidence="5 11" id="KW-0028">Amino-acid biosynthesis</keyword>
<reference evidence="12 13" key="1">
    <citation type="submission" date="2019-03" db="EMBL/GenBank/DDBJ databases">
        <title>Genomic Encyclopedia of Type Strains, Phase IV (KMG-IV): sequencing the most valuable type-strain genomes for metagenomic binning, comparative biology and taxonomic classification.</title>
        <authorList>
            <person name="Goeker M."/>
        </authorList>
    </citation>
    <scope>NUCLEOTIDE SEQUENCE [LARGE SCALE GENOMIC DNA]</scope>
    <source>
        <strain evidence="12 13">DSM 25082</strain>
    </source>
</reference>
<dbReference type="SUPFAM" id="SSF51366">
    <property type="entry name" value="Ribulose-phoshate binding barrel"/>
    <property type="match status" value="1"/>
</dbReference>
<dbReference type="GO" id="GO:0000105">
    <property type="term" value="P:L-histidine biosynthetic process"/>
    <property type="evidence" value="ECO:0007669"/>
    <property type="project" value="UniProtKB-UniPathway"/>
</dbReference>
<dbReference type="PANTHER" id="PTHR21235">
    <property type="entry name" value="IMIDAZOLE GLYCEROL PHOSPHATE SYNTHASE SUBUNIT HISF/H IGP SYNTHASE SUBUNIT HISF/H"/>
    <property type="match status" value="1"/>
</dbReference>
<dbReference type="GO" id="GO:0000107">
    <property type="term" value="F:imidazoleglycerol-phosphate synthase activity"/>
    <property type="evidence" value="ECO:0007669"/>
    <property type="project" value="InterPro"/>
</dbReference>
<gene>
    <name evidence="12" type="ORF">DFR39_107127</name>
</gene>
<comment type="catalytic activity">
    <reaction evidence="10">
        <text>5-[(5-phospho-1-deoxy-D-ribulos-1-ylimino)methylamino]-1-(5-phospho-beta-D-ribosyl)imidazole-4-carboxamide + L-glutamine = D-erythro-1-(imidazol-4-yl)glycerol 3-phosphate + 5-amino-1-(5-phospho-beta-D-ribosyl)imidazole-4-carboxamide + L-glutamate + H(+)</text>
        <dbReference type="Rhea" id="RHEA:24793"/>
        <dbReference type="ChEBI" id="CHEBI:15378"/>
        <dbReference type="ChEBI" id="CHEBI:29985"/>
        <dbReference type="ChEBI" id="CHEBI:58278"/>
        <dbReference type="ChEBI" id="CHEBI:58359"/>
        <dbReference type="ChEBI" id="CHEBI:58475"/>
        <dbReference type="ChEBI" id="CHEBI:58525"/>
        <dbReference type="EC" id="4.3.2.10"/>
    </reaction>
</comment>
<evidence type="ECO:0000256" key="7">
    <source>
        <dbReference type="ARBA" id="ARBA00023239"/>
    </source>
</evidence>
<comment type="function">
    <text evidence="8">IGPS catalyzes the conversion of PRFAR and glutamine to IGP, AICAR and glutamate. The HisF subunit catalyzes the cyclization activity that produces IGP and AICAR from PRFAR using the ammonia provided by the HisH subunit.</text>
</comment>
<dbReference type="AlphaFoldDB" id="A0A4R6MYF2"/>
<evidence type="ECO:0000313" key="12">
    <source>
        <dbReference type="EMBL" id="TDP07594.1"/>
    </source>
</evidence>
<comment type="similarity">
    <text evidence="2 11">Belongs to the HisA/HisF family.</text>
</comment>
<evidence type="ECO:0000256" key="11">
    <source>
        <dbReference type="RuleBase" id="RU003657"/>
    </source>
</evidence>
<evidence type="ECO:0000256" key="10">
    <source>
        <dbReference type="ARBA" id="ARBA00047838"/>
    </source>
</evidence>
<keyword evidence="6 11" id="KW-0368">Histidine biosynthesis</keyword>
<name>A0A4R6MYF2_9BURK</name>
<dbReference type="RefSeq" id="WP_133604396.1">
    <property type="nucleotide sequence ID" value="NZ_JAUFPJ010000008.1"/>
</dbReference>
<dbReference type="InterPro" id="IPR013785">
    <property type="entry name" value="Aldolase_TIM"/>
</dbReference>
<dbReference type="EC" id="4.3.2.10" evidence="4"/>
<accession>A0A4R6MYF2</accession>
<dbReference type="InterPro" id="IPR004651">
    <property type="entry name" value="HisF"/>
</dbReference>
<dbReference type="InterPro" id="IPR011060">
    <property type="entry name" value="RibuloseP-bd_barrel"/>
</dbReference>
<dbReference type="Gene3D" id="3.20.20.70">
    <property type="entry name" value="Aldolase class I"/>
    <property type="match status" value="1"/>
</dbReference>
<comment type="subunit">
    <text evidence="3">Heterodimer of HisH and HisF.</text>
</comment>
<evidence type="ECO:0000256" key="4">
    <source>
        <dbReference type="ARBA" id="ARBA00012809"/>
    </source>
</evidence>
<organism evidence="12 13">
    <name type="scientific">Roseateles asaccharophilus</name>
    <dbReference type="NCBI Taxonomy" id="582607"/>
    <lineage>
        <taxon>Bacteria</taxon>
        <taxon>Pseudomonadati</taxon>
        <taxon>Pseudomonadota</taxon>
        <taxon>Betaproteobacteria</taxon>
        <taxon>Burkholderiales</taxon>
        <taxon>Sphaerotilaceae</taxon>
        <taxon>Roseateles</taxon>
    </lineage>
</organism>
<dbReference type="InterPro" id="IPR006062">
    <property type="entry name" value="His_biosynth"/>
</dbReference>
<sequence>MRTRLIPRLDIKGPNLIKGINLEGLRVIGAPQDYARKYYEQGADELLYVDVVASLYGRNSLHDIVRRAAQDVFVPLTVTGGLRSVDDVRDMLRAGADKVGINTAATKRPELISEVARKFGSQCMVLSIEAKRVASGRWEAYTDNGREPTGMDVVEWAQRGVELGAGEILLTSVDQEGTREGFDLALLAAVAGVVPVPVIASGGMGQPQDAVKAVREGRADAVAMADILHYNRSTLGDIRTAALAAGVGVRTQ</sequence>
<dbReference type="UniPathway" id="UPA00031">
    <property type="reaction ID" value="UER00010"/>
</dbReference>
<comment type="caution">
    <text evidence="12">The sequence shown here is derived from an EMBL/GenBank/DDBJ whole genome shotgun (WGS) entry which is preliminary data.</text>
</comment>
<dbReference type="OrthoDB" id="9781903at2"/>
<keyword evidence="7" id="KW-0456">Lyase</keyword>
<evidence type="ECO:0000256" key="5">
    <source>
        <dbReference type="ARBA" id="ARBA00022605"/>
    </source>
</evidence>
<dbReference type="PANTHER" id="PTHR21235:SF2">
    <property type="entry name" value="IMIDAZOLE GLYCEROL PHOSPHATE SYNTHASE HISHF"/>
    <property type="match status" value="1"/>
</dbReference>
<protein>
    <recommendedName>
        <fullName evidence="4">imidazole glycerol-phosphate synthase</fullName>
        <ecNumber evidence="4">4.3.2.10</ecNumber>
    </recommendedName>
    <alternativeName>
        <fullName evidence="9">IGP synthase cyclase subunit</fullName>
    </alternativeName>
</protein>
<evidence type="ECO:0000256" key="9">
    <source>
        <dbReference type="ARBA" id="ARBA00030264"/>
    </source>
</evidence>